<dbReference type="RefSeq" id="WP_272444950.1">
    <property type="nucleotide sequence ID" value="NZ_JAMQKC010000002.1"/>
</dbReference>
<organism evidence="4 5">
    <name type="scientific">Aquibacillus salsiterrae</name>
    <dbReference type="NCBI Taxonomy" id="2950439"/>
    <lineage>
        <taxon>Bacteria</taxon>
        <taxon>Bacillati</taxon>
        <taxon>Bacillota</taxon>
        <taxon>Bacilli</taxon>
        <taxon>Bacillales</taxon>
        <taxon>Bacillaceae</taxon>
        <taxon>Aquibacillus</taxon>
    </lineage>
</organism>
<dbReference type="Gene3D" id="1.10.530.10">
    <property type="match status" value="1"/>
</dbReference>
<keyword evidence="5" id="KW-1185">Reference proteome</keyword>
<feature type="chain" id="PRO_5040887033" evidence="2">
    <location>
        <begin position="24"/>
        <end position="467"/>
    </location>
</feature>
<evidence type="ECO:0000256" key="1">
    <source>
        <dbReference type="ARBA" id="ARBA00022729"/>
    </source>
</evidence>
<sequence length="467" mass="52726">MLKKSSLIIVLLCGLMLATPVSAASSESSNLSIEEIKEQITTIALKYDIPPEIMKAIAFVETGYSQFKSDGSPNVSDDGGIGIMQVTPTDIDLPVDEEKLKTDMVYNIEVAAQVLNRKWELSYLPEINDRDRSVLENWYFAVMAYNGLSKTNDPNLNPTTAYQERVYNRMEGSSLIYWSEDLFEFPTFDIRYEDGSSKMKFAEGKHYTTNTITRSQQMYKLGDIVFIDERDGSVSLRPDLVQGQVTTKLWPYTPLEIVATPKESSSLENDFVYYKVKGVSADGYVASAYLNKGSETMMFEDSNDDKRAAALAFMALNGYATGYPNGNFGSFDRIKREHVAVILDNILDLDMPSDYQMEADDVNVVNPYFNQLAKVEYNGLLGAGGMLRPKELLTRAQMAQVMSTSFAAYYEKPTTNHTFKDQQAIWNPEAVNLIYYNDVTVADPFQPNEDITRSQFAIFLYRTMVNY</sequence>
<accession>A0A9X3WCQ1</accession>
<dbReference type="InterPro" id="IPR008258">
    <property type="entry name" value="Transglycosylase_SLT_dom_1"/>
</dbReference>
<dbReference type="Proteomes" id="UP001145069">
    <property type="component" value="Unassembled WGS sequence"/>
</dbReference>
<dbReference type="AlphaFoldDB" id="A0A9X3WCQ1"/>
<dbReference type="InterPro" id="IPR001119">
    <property type="entry name" value="SLH_dom"/>
</dbReference>
<dbReference type="PROSITE" id="PS51272">
    <property type="entry name" value="SLH"/>
    <property type="match status" value="2"/>
</dbReference>
<dbReference type="Pfam" id="PF00395">
    <property type="entry name" value="SLH"/>
    <property type="match status" value="1"/>
</dbReference>
<dbReference type="SUPFAM" id="SSF53955">
    <property type="entry name" value="Lysozyme-like"/>
    <property type="match status" value="1"/>
</dbReference>
<dbReference type="EMBL" id="JAMQKC010000002">
    <property type="protein sequence ID" value="MDC3415971.1"/>
    <property type="molecule type" value="Genomic_DNA"/>
</dbReference>
<evidence type="ECO:0000259" key="3">
    <source>
        <dbReference type="PROSITE" id="PS51272"/>
    </source>
</evidence>
<evidence type="ECO:0000256" key="2">
    <source>
        <dbReference type="SAM" id="SignalP"/>
    </source>
</evidence>
<keyword evidence="1 2" id="KW-0732">Signal</keyword>
<gene>
    <name evidence="4" type="ORF">NC799_03480</name>
</gene>
<evidence type="ECO:0000313" key="5">
    <source>
        <dbReference type="Proteomes" id="UP001145069"/>
    </source>
</evidence>
<evidence type="ECO:0000313" key="4">
    <source>
        <dbReference type="EMBL" id="MDC3415971.1"/>
    </source>
</evidence>
<feature type="domain" description="SLH" evidence="3">
    <location>
        <begin position="294"/>
        <end position="357"/>
    </location>
</feature>
<name>A0A9X3WCQ1_9BACI</name>
<protein>
    <submittedName>
        <fullName evidence="4">S-layer homology domain-containing protein</fullName>
    </submittedName>
</protein>
<reference evidence="4" key="1">
    <citation type="submission" date="2022-06" db="EMBL/GenBank/DDBJ databases">
        <title>Aquibacillus sp. a new bacterium isolated from soil saline samples.</title>
        <authorList>
            <person name="Galisteo C."/>
            <person name="De La Haba R."/>
            <person name="Sanchez-Porro C."/>
            <person name="Ventosa A."/>
        </authorList>
    </citation>
    <scope>NUCLEOTIDE SEQUENCE</scope>
    <source>
        <strain evidence="4">3ASR75-54</strain>
    </source>
</reference>
<dbReference type="Pfam" id="PF01464">
    <property type="entry name" value="SLT"/>
    <property type="match status" value="1"/>
</dbReference>
<dbReference type="InterPro" id="IPR023346">
    <property type="entry name" value="Lysozyme-like_dom_sf"/>
</dbReference>
<feature type="signal peptide" evidence="2">
    <location>
        <begin position="1"/>
        <end position="23"/>
    </location>
</feature>
<feature type="domain" description="SLH" evidence="3">
    <location>
        <begin position="414"/>
        <end position="467"/>
    </location>
</feature>
<comment type="caution">
    <text evidence="4">The sequence shown here is derived from an EMBL/GenBank/DDBJ whole genome shotgun (WGS) entry which is preliminary data.</text>
</comment>
<proteinExistence type="predicted"/>